<proteinExistence type="predicted"/>
<dbReference type="Proteomes" id="UP000678374">
    <property type="component" value="Unassembled WGS sequence"/>
</dbReference>
<name>A0A941BIB7_9BURK</name>
<accession>A0A941BIB7</accession>
<sequence length="59" mass="6363">MSLLFFFVPLHRTEPAASELNAALAADRVLKPERTSTGQRLSRLHPGCSVTQEVADVAG</sequence>
<evidence type="ECO:0000313" key="1">
    <source>
        <dbReference type="EMBL" id="MBQ0961796.1"/>
    </source>
</evidence>
<dbReference type="EMBL" id="JAGQDE010000040">
    <property type="protein sequence ID" value="MBQ0961796.1"/>
    <property type="molecule type" value="Genomic_DNA"/>
</dbReference>
<dbReference type="RefSeq" id="WP_210804482.1">
    <property type="nucleotide sequence ID" value="NZ_JAGQDE010000040.1"/>
</dbReference>
<evidence type="ECO:0000313" key="2">
    <source>
        <dbReference type="Proteomes" id="UP000678374"/>
    </source>
</evidence>
<organism evidence="1 2">
    <name type="scientific">Ideonella aquatica</name>
    <dbReference type="NCBI Taxonomy" id="2824119"/>
    <lineage>
        <taxon>Bacteria</taxon>
        <taxon>Pseudomonadati</taxon>
        <taxon>Pseudomonadota</taxon>
        <taxon>Betaproteobacteria</taxon>
        <taxon>Burkholderiales</taxon>
        <taxon>Sphaerotilaceae</taxon>
        <taxon>Ideonella</taxon>
    </lineage>
</organism>
<reference evidence="1" key="1">
    <citation type="submission" date="2021-04" db="EMBL/GenBank/DDBJ databases">
        <title>The genome sequence of Ideonella sp. 4Y11.</title>
        <authorList>
            <person name="Liu Y."/>
        </authorList>
    </citation>
    <scope>NUCLEOTIDE SEQUENCE</scope>
    <source>
        <strain evidence="1">4Y11</strain>
    </source>
</reference>
<comment type="caution">
    <text evidence="1">The sequence shown here is derived from an EMBL/GenBank/DDBJ whole genome shotgun (WGS) entry which is preliminary data.</text>
</comment>
<protein>
    <submittedName>
        <fullName evidence="1">Uncharacterized protein</fullName>
    </submittedName>
</protein>
<keyword evidence="2" id="KW-1185">Reference proteome</keyword>
<gene>
    <name evidence="1" type="ORF">KAK06_22860</name>
</gene>
<dbReference type="AlphaFoldDB" id="A0A941BIB7"/>